<reference evidence="2" key="1">
    <citation type="submission" date="2022-01" db="EMBL/GenBank/DDBJ databases">
        <authorList>
            <person name="King R."/>
        </authorList>
    </citation>
    <scope>NUCLEOTIDE SEQUENCE</scope>
</reference>
<feature type="domain" description="CHK kinase-like" evidence="1">
    <location>
        <begin position="138"/>
        <end position="331"/>
    </location>
</feature>
<name>A0A9N9S890_9DIPT</name>
<proteinExistence type="predicted"/>
<accession>A0A9N9S890</accession>
<dbReference type="Proteomes" id="UP001153620">
    <property type="component" value="Chromosome 4"/>
</dbReference>
<organism evidence="2 3">
    <name type="scientific">Chironomus riparius</name>
    <dbReference type="NCBI Taxonomy" id="315576"/>
    <lineage>
        <taxon>Eukaryota</taxon>
        <taxon>Metazoa</taxon>
        <taxon>Ecdysozoa</taxon>
        <taxon>Arthropoda</taxon>
        <taxon>Hexapoda</taxon>
        <taxon>Insecta</taxon>
        <taxon>Pterygota</taxon>
        <taxon>Neoptera</taxon>
        <taxon>Endopterygota</taxon>
        <taxon>Diptera</taxon>
        <taxon>Nematocera</taxon>
        <taxon>Chironomoidea</taxon>
        <taxon>Chironomidae</taxon>
        <taxon>Chironominae</taxon>
        <taxon>Chironomus</taxon>
    </lineage>
</organism>
<dbReference type="SMART" id="SM00587">
    <property type="entry name" value="CHK"/>
    <property type="match status" value="1"/>
</dbReference>
<dbReference type="PANTHER" id="PTHR11012:SF12">
    <property type="entry name" value="CHK KINASE-LIKE DOMAIN-CONTAINING PROTEIN-RELATED"/>
    <property type="match status" value="1"/>
</dbReference>
<dbReference type="Gene3D" id="3.90.1200.10">
    <property type="match status" value="1"/>
</dbReference>
<dbReference type="InterPro" id="IPR004119">
    <property type="entry name" value="EcKL"/>
</dbReference>
<dbReference type="Pfam" id="PF02958">
    <property type="entry name" value="EcKL"/>
    <property type="match status" value="1"/>
</dbReference>
<evidence type="ECO:0000313" key="3">
    <source>
        <dbReference type="Proteomes" id="UP001153620"/>
    </source>
</evidence>
<keyword evidence="3" id="KW-1185">Reference proteome</keyword>
<sequence length="414" mass="47694">MEAVDFTKEIPTWLNQDLFDKAIQNYESDPQAKVNSFDLVPALQPGQNMASAVFRGKVKFTSKYSKDEKEMSMIIKTQPVTVDLPFMAYMKDTTLFETEIGVYTDVLGRVQELITSVGYKDVMAPKLIYQTMTPKPVIILEDVSTNGFDTEILTIHEDFELSKLVVKYLAKFHAATFYLQDEQKIDASIFNSTIFQFSDMGKALSAQAYEHFTQMMPEWGGFDKFVEPIKHFKEVFLEKNMKTYSPSSGPGAWNVLNHGDFLMKNLMYKMKKEGEGVDDLMMLDFQICVYASPAIDLIYTLYNFVSDEDRLTRYDEILFTYHEQFVEALKKFGYLKQPPSLLDLQVEMLKNGNFQAHFGLVMYPFLIFDMKTLTMEDMADGMKGIGIKTYGNERFHKVAKKELEVYLMKGYLGN</sequence>
<dbReference type="SUPFAM" id="SSF56112">
    <property type="entry name" value="Protein kinase-like (PK-like)"/>
    <property type="match status" value="1"/>
</dbReference>
<dbReference type="EMBL" id="OU895880">
    <property type="protein sequence ID" value="CAG9811442.1"/>
    <property type="molecule type" value="Genomic_DNA"/>
</dbReference>
<gene>
    <name evidence="2" type="ORF">CHIRRI_LOCUS14251</name>
</gene>
<evidence type="ECO:0000313" key="2">
    <source>
        <dbReference type="EMBL" id="CAG9811442.1"/>
    </source>
</evidence>
<protein>
    <recommendedName>
        <fullName evidence="1">CHK kinase-like domain-containing protein</fullName>
    </recommendedName>
</protein>
<evidence type="ECO:0000259" key="1">
    <source>
        <dbReference type="SMART" id="SM00587"/>
    </source>
</evidence>
<reference evidence="2" key="2">
    <citation type="submission" date="2022-10" db="EMBL/GenBank/DDBJ databases">
        <authorList>
            <consortium name="ENA_rothamsted_submissions"/>
            <consortium name="culmorum"/>
            <person name="King R."/>
        </authorList>
    </citation>
    <scope>NUCLEOTIDE SEQUENCE</scope>
</reference>
<dbReference type="PANTHER" id="PTHR11012">
    <property type="entry name" value="PROTEIN KINASE-LIKE DOMAIN-CONTAINING"/>
    <property type="match status" value="1"/>
</dbReference>
<dbReference type="AlphaFoldDB" id="A0A9N9S890"/>
<dbReference type="InterPro" id="IPR011009">
    <property type="entry name" value="Kinase-like_dom_sf"/>
</dbReference>
<dbReference type="InterPro" id="IPR015897">
    <property type="entry name" value="CHK_kinase-like"/>
</dbReference>
<dbReference type="OrthoDB" id="8250698at2759"/>